<dbReference type="Proteomes" id="UP001055337">
    <property type="component" value="Chromosome"/>
</dbReference>
<dbReference type="RefSeq" id="WP_240178869.1">
    <property type="nucleotide sequence ID" value="NZ_CP092362.2"/>
</dbReference>
<evidence type="ECO:0000313" key="1">
    <source>
        <dbReference type="EMBL" id="ULN42447.1"/>
    </source>
</evidence>
<dbReference type="Gene3D" id="3.40.960.10">
    <property type="entry name" value="VSR Endonuclease"/>
    <property type="match status" value="1"/>
</dbReference>
<protein>
    <recommendedName>
        <fullName evidence="3">DUF559 domain-containing protein</fullName>
    </recommendedName>
</protein>
<dbReference type="SUPFAM" id="SSF52980">
    <property type="entry name" value="Restriction endonuclease-like"/>
    <property type="match status" value="1"/>
</dbReference>
<accession>A0ABY3TP23</accession>
<keyword evidence="2" id="KW-1185">Reference proteome</keyword>
<reference evidence="1" key="1">
    <citation type="submission" date="2022-08" db="EMBL/GenBank/DDBJ databases">
        <title>Whole genome sequencing of non-tuberculosis mycobacteria type-strains.</title>
        <authorList>
            <person name="Igarashi Y."/>
            <person name="Osugi A."/>
            <person name="Mitarai S."/>
        </authorList>
    </citation>
    <scope>NUCLEOTIDE SEQUENCE</scope>
    <source>
        <strain evidence="1">JCM 16369</strain>
    </source>
</reference>
<name>A0ABY3TP23_9MYCO</name>
<evidence type="ECO:0008006" key="3">
    <source>
        <dbReference type="Google" id="ProtNLM"/>
    </source>
</evidence>
<proteinExistence type="predicted"/>
<organism evidence="1 2">
    <name type="scientific">Mycolicibacterium crocinum</name>
    <dbReference type="NCBI Taxonomy" id="388459"/>
    <lineage>
        <taxon>Bacteria</taxon>
        <taxon>Bacillati</taxon>
        <taxon>Actinomycetota</taxon>
        <taxon>Actinomycetes</taxon>
        <taxon>Mycobacteriales</taxon>
        <taxon>Mycobacteriaceae</taxon>
        <taxon>Mycolicibacterium</taxon>
    </lineage>
</organism>
<sequence>MQRVFVGTEAVAAGAVTKYELRAHYQRVFPDVYTCARDLTVRDRAMGAYLWSRRRGVVSGVAASALHGAKWVDPQTPIELNYPNNKSPQGIVARNETLFAEELQTLHGLPVTTLQRTAFDLARRGTIKQAVARLDALANATRFNADDVLDLTPRHARVSGLPRIPRVLNLVDAGAQSPKETWLRLLLIEAGFPRPRTQIPVLSPSGRPLYYLDMGWENVMIAVEYDGEHHRTNRDTYTNDVNRSDYIHDLGWRIIRVVAGHRRSEIIEKTRRAWSLRSELRAISLPRLRSEF</sequence>
<gene>
    <name evidence="1" type="ORF">MI149_04820</name>
</gene>
<dbReference type="EMBL" id="CP092362">
    <property type="protein sequence ID" value="ULN42447.1"/>
    <property type="molecule type" value="Genomic_DNA"/>
</dbReference>
<evidence type="ECO:0000313" key="2">
    <source>
        <dbReference type="Proteomes" id="UP001055337"/>
    </source>
</evidence>
<dbReference type="InterPro" id="IPR011335">
    <property type="entry name" value="Restrct_endonuc-II-like"/>
</dbReference>